<feature type="region of interest" description="Disordered" evidence="1">
    <location>
        <begin position="156"/>
        <end position="179"/>
    </location>
</feature>
<feature type="compositionally biased region" description="Low complexity" evidence="1">
    <location>
        <begin position="157"/>
        <end position="179"/>
    </location>
</feature>
<gene>
    <name evidence="3" type="ORF">C2G38_2145993</name>
</gene>
<dbReference type="Proteomes" id="UP000266673">
    <property type="component" value="Unassembled WGS sequence"/>
</dbReference>
<keyword evidence="4" id="KW-1185">Reference proteome</keyword>
<protein>
    <submittedName>
        <fullName evidence="3">Uncharacterized protein</fullName>
    </submittedName>
</protein>
<name>A0A397UK23_9GLOM</name>
<keyword evidence="2" id="KW-0732">Signal</keyword>
<feature type="signal peptide" evidence="2">
    <location>
        <begin position="1"/>
        <end position="20"/>
    </location>
</feature>
<comment type="caution">
    <text evidence="3">The sequence shown here is derived from an EMBL/GenBank/DDBJ whole genome shotgun (WGS) entry which is preliminary data.</text>
</comment>
<accession>A0A397UK23</accession>
<dbReference type="OrthoDB" id="10292512at2759"/>
<reference evidence="3 4" key="1">
    <citation type="submission" date="2018-06" db="EMBL/GenBank/DDBJ databases">
        <title>Comparative genomics reveals the genomic features of Rhizophagus irregularis, R. cerebriforme, R. diaphanum and Gigaspora rosea, and their symbiotic lifestyle signature.</title>
        <authorList>
            <person name="Morin E."/>
            <person name="San Clemente H."/>
            <person name="Chen E.C.H."/>
            <person name="De La Providencia I."/>
            <person name="Hainaut M."/>
            <person name="Kuo A."/>
            <person name="Kohler A."/>
            <person name="Murat C."/>
            <person name="Tang N."/>
            <person name="Roy S."/>
            <person name="Loubradou J."/>
            <person name="Henrissat B."/>
            <person name="Grigoriev I.V."/>
            <person name="Corradi N."/>
            <person name="Roux C."/>
            <person name="Martin F.M."/>
        </authorList>
    </citation>
    <scope>NUCLEOTIDE SEQUENCE [LARGE SCALE GENOMIC DNA]</scope>
    <source>
        <strain evidence="3 4">DAOM 194757</strain>
    </source>
</reference>
<evidence type="ECO:0000313" key="3">
    <source>
        <dbReference type="EMBL" id="RIB10590.1"/>
    </source>
</evidence>
<sequence>MKHFIFILLILQFLKLATFAEVGVITVPKDYGSWELCPVASISSMSFSVKINNNPSISATSNFGTNIKGSGTSIEDLNKIAGSKILNYYGLIVAFGDELIDLNQTYIACEGDSANCVSGNLNMPYKSIWCLAAVNPFNRSITADVNVSFDNGNVKANTGTGNSNPSNSGSNQNSDSNHNSGSTINPEILIMFFVLFNLFIINSL</sequence>
<evidence type="ECO:0000256" key="1">
    <source>
        <dbReference type="SAM" id="MobiDB-lite"/>
    </source>
</evidence>
<proteinExistence type="predicted"/>
<dbReference type="AlphaFoldDB" id="A0A397UK23"/>
<organism evidence="3 4">
    <name type="scientific">Gigaspora rosea</name>
    <dbReference type="NCBI Taxonomy" id="44941"/>
    <lineage>
        <taxon>Eukaryota</taxon>
        <taxon>Fungi</taxon>
        <taxon>Fungi incertae sedis</taxon>
        <taxon>Mucoromycota</taxon>
        <taxon>Glomeromycotina</taxon>
        <taxon>Glomeromycetes</taxon>
        <taxon>Diversisporales</taxon>
        <taxon>Gigasporaceae</taxon>
        <taxon>Gigaspora</taxon>
    </lineage>
</organism>
<feature type="chain" id="PRO_5017193336" evidence="2">
    <location>
        <begin position="21"/>
        <end position="204"/>
    </location>
</feature>
<evidence type="ECO:0000256" key="2">
    <source>
        <dbReference type="SAM" id="SignalP"/>
    </source>
</evidence>
<dbReference type="EMBL" id="QKWP01001230">
    <property type="protein sequence ID" value="RIB10590.1"/>
    <property type="molecule type" value="Genomic_DNA"/>
</dbReference>
<evidence type="ECO:0000313" key="4">
    <source>
        <dbReference type="Proteomes" id="UP000266673"/>
    </source>
</evidence>